<comment type="caution">
    <text evidence="1">The sequence shown here is derived from an EMBL/GenBank/DDBJ whole genome shotgun (WGS) entry which is preliminary data.</text>
</comment>
<gene>
    <name evidence="1" type="ORF">GN331_01820</name>
</gene>
<evidence type="ECO:0008006" key="3">
    <source>
        <dbReference type="Google" id="ProtNLM"/>
    </source>
</evidence>
<organism evidence="1 2">
    <name type="scientific">Noviluteimonas gilva</name>
    <dbReference type="NCBI Taxonomy" id="2682097"/>
    <lineage>
        <taxon>Bacteria</taxon>
        <taxon>Pseudomonadati</taxon>
        <taxon>Pseudomonadota</taxon>
        <taxon>Gammaproteobacteria</taxon>
        <taxon>Lysobacterales</taxon>
        <taxon>Lysobacteraceae</taxon>
        <taxon>Noviluteimonas</taxon>
    </lineage>
</organism>
<name>A0A7C9M1U9_9GAMM</name>
<evidence type="ECO:0000313" key="1">
    <source>
        <dbReference type="EMBL" id="MUV12942.1"/>
    </source>
</evidence>
<dbReference type="RefSeq" id="WP_156639803.1">
    <property type="nucleotide sequence ID" value="NZ_WOXT01000001.1"/>
</dbReference>
<dbReference type="AlphaFoldDB" id="A0A7C9M1U9"/>
<sequence length="78" mass="8947">MHATSDYRRQFVLSLNAHNRWRWFLYDVGMKPIASGFGTYRTYDECVASTRQAIGIAHDAAIWDATHQRWEEGVGVSA</sequence>
<dbReference type="SUPFAM" id="SSF160113">
    <property type="entry name" value="YegP-like"/>
    <property type="match status" value="1"/>
</dbReference>
<dbReference type="InterPro" id="IPR036913">
    <property type="entry name" value="YegP-like_sf"/>
</dbReference>
<keyword evidence="2" id="KW-1185">Reference proteome</keyword>
<dbReference type="Proteomes" id="UP000479692">
    <property type="component" value="Unassembled WGS sequence"/>
</dbReference>
<proteinExistence type="predicted"/>
<protein>
    <recommendedName>
        <fullName evidence="3">DUF1508 domain-containing protein</fullName>
    </recommendedName>
</protein>
<dbReference type="EMBL" id="WOXT01000001">
    <property type="protein sequence ID" value="MUV12942.1"/>
    <property type="molecule type" value="Genomic_DNA"/>
</dbReference>
<evidence type="ECO:0000313" key="2">
    <source>
        <dbReference type="Proteomes" id="UP000479692"/>
    </source>
</evidence>
<reference evidence="1 2" key="1">
    <citation type="submission" date="2019-12" db="EMBL/GenBank/DDBJ databases">
        <authorList>
            <person name="Xu J."/>
        </authorList>
    </citation>
    <scope>NUCLEOTIDE SEQUENCE [LARGE SCALE GENOMIC DNA]</scope>
    <source>
        <strain evidence="1 2">HX-5-24</strain>
    </source>
</reference>
<accession>A0A7C9M1U9</accession>